<dbReference type="CDD" id="cd01949">
    <property type="entry name" value="GGDEF"/>
    <property type="match status" value="1"/>
</dbReference>
<dbReference type="CDD" id="cd01948">
    <property type="entry name" value="EAL"/>
    <property type="match status" value="1"/>
</dbReference>
<evidence type="ECO:0000259" key="3">
    <source>
        <dbReference type="PROSITE" id="PS50113"/>
    </source>
</evidence>
<dbReference type="PROSITE" id="PS50113">
    <property type="entry name" value="PAC"/>
    <property type="match status" value="1"/>
</dbReference>
<dbReference type="InterPro" id="IPR000160">
    <property type="entry name" value="GGDEF_dom"/>
</dbReference>
<feature type="domain" description="EAL" evidence="4">
    <location>
        <begin position="351"/>
        <end position="602"/>
    </location>
</feature>
<evidence type="ECO:0008006" key="8">
    <source>
        <dbReference type="Google" id="ProtNLM"/>
    </source>
</evidence>
<gene>
    <name evidence="6" type="ORF">GCM10009115_13570</name>
</gene>
<dbReference type="Gene3D" id="3.20.20.450">
    <property type="entry name" value="EAL domain"/>
    <property type="match status" value="1"/>
</dbReference>
<name>A0ABN1M3D4_9SPHN</name>
<feature type="domain" description="GGDEF" evidence="5">
    <location>
        <begin position="209"/>
        <end position="342"/>
    </location>
</feature>
<dbReference type="InterPro" id="IPR000700">
    <property type="entry name" value="PAS-assoc_C"/>
</dbReference>
<dbReference type="CDD" id="cd00130">
    <property type="entry name" value="PAS"/>
    <property type="match status" value="1"/>
</dbReference>
<protein>
    <recommendedName>
        <fullName evidence="8">Diguanylate phosphodiesterase</fullName>
    </recommendedName>
</protein>
<organism evidence="6 7">
    <name type="scientific">Sphingopyxis soli</name>
    <dbReference type="NCBI Taxonomy" id="592051"/>
    <lineage>
        <taxon>Bacteria</taxon>
        <taxon>Pseudomonadati</taxon>
        <taxon>Pseudomonadota</taxon>
        <taxon>Alphaproteobacteria</taxon>
        <taxon>Sphingomonadales</taxon>
        <taxon>Sphingomonadaceae</taxon>
        <taxon>Sphingopyxis</taxon>
    </lineage>
</organism>
<comment type="caution">
    <text evidence="6">The sequence shown here is derived from an EMBL/GenBank/DDBJ whole genome shotgun (WGS) entry which is preliminary data.</text>
</comment>
<feature type="domain" description="PAC" evidence="3">
    <location>
        <begin position="124"/>
        <end position="177"/>
    </location>
</feature>
<dbReference type="SUPFAM" id="SSF55073">
    <property type="entry name" value="Nucleotide cyclase"/>
    <property type="match status" value="1"/>
</dbReference>
<evidence type="ECO:0000313" key="7">
    <source>
        <dbReference type="Proteomes" id="UP001500738"/>
    </source>
</evidence>
<dbReference type="InterPro" id="IPR035919">
    <property type="entry name" value="EAL_sf"/>
</dbReference>
<reference evidence="6 7" key="1">
    <citation type="journal article" date="2019" name="Int. J. Syst. Evol. Microbiol.">
        <title>The Global Catalogue of Microorganisms (GCM) 10K type strain sequencing project: providing services to taxonomists for standard genome sequencing and annotation.</title>
        <authorList>
            <consortium name="The Broad Institute Genomics Platform"/>
            <consortium name="The Broad Institute Genome Sequencing Center for Infectious Disease"/>
            <person name="Wu L."/>
            <person name="Ma J."/>
        </authorList>
    </citation>
    <scope>NUCLEOTIDE SEQUENCE [LARGE SCALE GENOMIC DNA]</scope>
    <source>
        <strain evidence="6 7">JCM 15910</strain>
    </source>
</reference>
<dbReference type="PANTHER" id="PTHR44757">
    <property type="entry name" value="DIGUANYLATE CYCLASE DGCP"/>
    <property type="match status" value="1"/>
</dbReference>
<proteinExistence type="predicted"/>
<dbReference type="NCBIfam" id="TIGR00254">
    <property type="entry name" value="GGDEF"/>
    <property type="match status" value="1"/>
</dbReference>
<dbReference type="InterPro" id="IPR001633">
    <property type="entry name" value="EAL_dom"/>
</dbReference>
<dbReference type="SMART" id="SM00267">
    <property type="entry name" value="GGDEF"/>
    <property type="match status" value="1"/>
</dbReference>
<dbReference type="Gene3D" id="3.30.70.270">
    <property type="match status" value="1"/>
</dbReference>
<evidence type="ECO:0000259" key="2">
    <source>
        <dbReference type="PROSITE" id="PS50112"/>
    </source>
</evidence>
<dbReference type="NCBIfam" id="TIGR00229">
    <property type="entry name" value="sensory_box"/>
    <property type="match status" value="1"/>
</dbReference>
<accession>A0ABN1M3D4</accession>
<dbReference type="InterPro" id="IPR052155">
    <property type="entry name" value="Biofilm_reg_signaling"/>
</dbReference>
<dbReference type="Pfam" id="PF08448">
    <property type="entry name" value="PAS_4"/>
    <property type="match status" value="1"/>
</dbReference>
<evidence type="ECO:0000256" key="1">
    <source>
        <dbReference type="SAM" id="MobiDB-lite"/>
    </source>
</evidence>
<feature type="region of interest" description="Disordered" evidence="1">
    <location>
        <begin position="1"/>
        <end position="23"/>
    </location>
</feature>
<feature type="domain" description="PAS" evidence="2">
    <location>
        <begin position="66"/>
        <end position="122"/>
    </location>
</feature>
<sequence length="733" mass="80284">MDNPSRIIADGQDQDPTEESGRGFFGKLGSRMARPRGEAPAVPSGLDTREAHLLLQNYEESGRGWFWSTDAKGRITYITDAVARLMGRTGTALLGTPFTDLFLPVDSHGERQRTLPFLMTKQSKFDELPLRSAFEGDDRWWAISGRPWFDQSGALAGYRGSGTDITAQRRSAEDASRLALYDSLTGLANRFNISKKLDSTLAAFSQQQRSCAIMLLDLDRFKQVNDTLGHPAGDALLKQVAERLLKIVGDKEMVSRLGGDEFQIILPDVEDRGKLGDMAADIIGSLSQPYSVEGSRCIIGASVGVAIAPFDGQTSDDLVRNADLALYAAKGNGRGRFRFYSSDLHQAAEDRRALEEDLRDALVRGEMELTYQPVVQAKTNLVTGVEALIRWTHPERGVISPSVFVPIAEEANLIWPLGEWVLRKACQDAARWPGDLRVAVNVSPIQFANEDLPKVVASALGAAGLSPDRLELEITESVFLSDSAETARMFKALKDIGVRLALDDFGTGYSSLGYLQSAPFDKIKIDQSFVRGATVEGSRNAAIIAAIVALAEALDMETTAEGIESHDQLDLIRNLHVSHVQGYIYSKPVGNEELVDHAEAGSWMIKPSGPAKQRNDRFQMFRKVGAIHDNHRYNVVIRNLSTTGAFIEGILDVPTGTRFVIDFGEGQLVTATVRRSMKHQQGIEFEQTMVSDGNGGLCTRHRVSPYLIAAATQQTPGHLALPTFTTTSDWKAS</sequence>
<evidence type="ECO:0000259" key="4">
    <source>
        <dbReference type="PROSITE" id="PS50883"/>
    </source>
</evidence>
<evidence type="ECO:0000313" key="6">
    <source>
        <dbReference type="EMBL" id="GAA0863338.1"/>
    </source>
</evidence>
<dbReference type="Pfam" id="PF00990">
    <property type="entry name" value="GGDEF"/>
    <property type="match status" value="1"/>
</dbReference>
<dbReference type="SUPFAM" id="SSF141868">
    <property type="entry name" value="EAL domain-like"/>
    <property type="match status" value="1"/>
</dbReference>
<dbReference type="Gene3D" id="3.30.450.20">
    <property type="entry name" value="PAS domain"/>
    <property type="match status" value="1"/>
</dbReference>
<dbReference type="InterPro" id="IPR035965">
    <property type="entry name" value="PAS-like_dom_sf"/>
</dbReference>
<dbReference type="InterPro" id="IPR013656">
    <property type="entry name" value="PAS_4"/>
</dbReference>
<keyword evidence="7" id="KW-1185">Reference proteome</keyword>
<dbReference type="SMART" id="SM00052">
    <property type="entry name" value="EAL"/>
    <property type="match status" value="1"/>
</dbReference>
<dbReference type="PANTHER" id="PTHR44757:SF10">
    <property type="entry name" value="MEMBRANE PROTEIN"/>
    <property type="match status" value="1"/>
</dbReference>
<dbReference type="InterPro" id="IPR029787">
    <property type="entry name" value="Nucleotide_cyclase"/>
</dbReference>
<dbReference type="InterPro" id="IPR043128">
    <property type="entry name" value="Rev_trsase/Diguanyl_cyclase"/>
</dbReference>
<dbReference type="PROSITE" id="PS50887">
    <property type="entry name" value="GGDEF"/>
    <property type="match status" value="1"/>
</dbReference>
<dbReference type="Pfam" id="PF00563">
    <property type="entry name" value="EAL"/>
    <property type="match status" value="1"/>
</dbReference>
<evidence type="ECO:0000259" key="5">
    <source>
        <dbReference type="PROSITE" id="PS50887"/>
    </source>
</evidence>
<dbReference type="PROSITE" id="PS50883">
    <property type="entry name" value="EAL"/>
    <property type="match status" value="1"/>
</dbReference>
<dbReference type="SUPFAM" id="SSF55785">
    <property type="entry name" value="PYP-like sensor domain (PAS domain)"/>
    <property type="match status" value="1"/>
</dbReference>
<dbReference type="Proteomes" id="UP001500738">
    <property type="component" value="Unassembled WGS sequence"/>
</dbReference>
<dbReference type="SMART" id="SM00091">
    <property type="entry name" value="PAS"/>
    <property type="match status" value="1"/>
</dbReference>
<dbReference type="EMBL" id="BAAAFE010000006">
    <property type="protein sequence ID" value="GAA0863338.1"/>
    <property type="molecule type" value="Genomic_DNA"/>
</dbReference>
<dbReference type="InterPro" id="IPR000014">
    <property type="entry name" value="PAS"/>
</dbReference>
<dbReference type="RefSeq" id="WP_215350683.1">
    <property type="nucleotide sequence ID" value="NZ_BAAAFE010000006.1"/>
</dbReference>
<dbReference type="PROSITE" id="PS50112">
    <property type="entry name" value="PAS"/>
    <property type="match status" value="1"/>
</dbReference>